<protein>
    <submittedName>
        <fullName evidence="1">Uncharacterized protein</fullName>
    </submittedName>
</protein>
<comment type="caution">
    <text evidence="1">The sequence shown here is derived from an EMBL/GenBank/DDBJ whole genome shotgun (WGS) entry which is preliminary data.</text>
</comment>
<keyword evidence="2" id="KW-1185">Reference proteome</keyword>
<name>A0AA39ABR0_VITRO</name>
<reference evidence="1 2" key="1">
    <citation type="journal article" date="2023" name="BMC Biotechnol.">
        <title>Vitis rotundifolia cv Carlos genome sequencing.</title>
        <authorList>
            <person name="Huff M."/>
            <person name="Hulse-Kemp A."/>
            <person name="Scheffler B."/>
            <person name="Youngblood R."/>
            <person name="Simpson S."/>
            <person name="Babiker E."/>
            <person name="Staton M."/>
        </authorList>
    </citation>
    <scope>NUCLEOTIDE SEQUENCE [LARGE SCALE GENOMIC DNA]</scope>
    <source>
        <tissue evidence="1">Leaf</tissue>
    </source>
</reference>
<dbReference type="EMBL" id="JARBHA010000004">
    <property type="protein sequence ID" value="KAJ9703513.1"/>
    <property type="molecule type" value="Genomic_DNA"/>
</dbReference>
<accession>A0AA39ABR0</accession>
<dbReference type="Proteomes" id="UP001168098">
    <property type="component" value="Unassembled WGS sequence"/>
</dbReference>
<proteinExistence type="predicted"/>
<dbReference type="AlphaFoldDB" id="A0AA39ABR0"/>
<sequence>MVGVGVGRGGPIWRPCLQRVERRSKESVRAFGMKRQKLPPSGVHHAVKLLISRYRHTQAPTPTTHINGSLLTERDASLLVRLTDIHTPLHINPSLLDYPKFPHPLPPSATDVWPD</sequence>
<evidence type="ECO:0000313" key="1">
    <source>
        <dbReference type="EMBL" id="KAJ9703513.1"/>
    </source>
</evidence>
<organism evidence="1 2">
    <name type="scientific">Vitis rotundifolia</name>
    <name type="common">Muscadine grape</name>
    <dbReference type="NCBI Taxonomy" id="103349"/>
    <lineage>
        <taxon>Eukaryota</taxon>
        <taxon>Viridiplantae</taxon>
        <taxon>Streptophyta</taxon>
        <taxon>Embryophyta</taxon>
        <taxon>Tracheophyta</taxon>
        <taxon>Spermatophyta</taxon>
        <taxon>Magnoliopsida</taxon>
        <taxon>eudicotyledons</taxon>
        <taxon>Gunneridae</taxon>
        <taxon>Pentapetalae</taxon>
        <taxon>rosids</taxon>
        <taxon>Vitales</taxon>
        <taxon>Vitaceae</taxon>
        <taxon>Viteae</taxon>
        <taxon>Vitis</taxon>
    </lineage>
</organism>
<evidence type="ECO:0000313" key="2">
    <source>
        <dbReference type="Proteomes" id="UP001168098"/>
    </source>
</evidence>
<gene>
    <name evidence="1" type="ORF">PVL29_005030</name>
</gene>